<dbReference type="Pfam" id="PF01476">
    <property type="entry name" value="LysM"/>
    <property type="match status" value="2"/>
</dbReference>
<feature type="compositionally biased region" description="Low complexity" evidence="4">
    <location>
        <begin position="493"/>
        <end position="514"/>
    </location>
</feature>
<dbReference type="InterPro" id="IPR036779">
    <property type="entry name" value="LysM_dom_sf"/>
</dbReference>
<evidence type="ECO:0000256" key="2">
    <source>
        <dbReference type="ARBA" id="ARBA00023026"/>
    </source>
</evidence>
<feature type="domain" description="LysM" evidence="5">
    <location>
        <begin position="327"/>
        <end position="373"/>
    </location>
</feature>
<dbReference type="PROSITE" id="PS51782">
    <property type="entry name" value="LYSM"/>
    <property type="match status" value="3"/>
</dbReference>
<gene>
    <name evidence="7" type="ORF">PgNI_07373</name>
</gene>
<dbReference type="KEGG" id="pgri:PgNI_07373"/>
<feature type="region of interest" description="Disordered" evidence="4">
    <location>
        <begin position="490"/>
        <end position="530"/>
    </location>
</feature>
<keyword evidence="1" id="KW-0147">Chitin-binding</keyword>
<accession>A0A6P8B198</accession>
<reference evidence="7" key="3">
    <citation type="submission" date="2025-08" db="UniProtKB">
        <authorList>
            <consortium name="RefSeq"/>
        </authorList>
    </citation>
    <scope>IDENTIFICATION</scope>
    <source>
        <strain evidence="7">NI907</strain>
    </source>
</reference>
<dbReference type="GO" id="GO:0008061">
    <property type="term" value="F:chitin binding"/>
    <property type="evidence" value="ECO:0007669"/>
    <property type="project" value="UniProtKB-KW"/>
</dbReference>
<dbReference type="Proteomes" id="UP000515153">
    <property type="component" value="Unplaced"/>
</dbReference>
<feature type="domain" description="LysM" evidence="5">
    <location>
        <begin position="538"/>
        <end position="584"/>
    </location>
</feature>
<reference evidence="7" key="1">
    <citation type="journal article" date="2019" name="Mol. Biol. Evol.">
        <title>Blast fungal genomes show frequent chromosomal changes, gene gains and losses, and effector gene turnover.</title>
        <authorList>
            <person name="Gomez Luciano L.B."/>
            <person name="Jason Tsai I."/>
            <person name="Chuma I."/>
            <person name="Tosa Y."/>
            <person name="Chen Y.H."/>
            <person name="Li J.Y."/>
            <person name="Li M.Y."/>
            <person name="Jade Lu M.Y."/>
            <person name="Nakayashiki H."/>
            <person name="Li W.H."/>
        </authorList>
    </citation>
    <scope>NUCLEOTIDE SEQUENCE</scope>
    <source>
        <strain evidence="7">NI907</strain>
    </source>
</reference>
<dbReference type="RefSeq" id="XP_030980927.1">
    <property type="nucleotide sequence ID" value="XM_031127386.1"/>
</dbReference>
<feature type="domain" description="LysM" evidence="5">
    <location>
        <begin position="256"/>
        <end position="302"/>
    </location>
</feature>
<evidence type="ECO:0000256" key="1">
    <source>
        <dbReference type="ARBA" id="ARBA00022669"/>
    </source>
</evidence>
<dbReference type="PANTHER" id="PTHR34997">
    <property type="entry name" value="AM15"/>
    <property type="match status" value="1"/>
</dbReference>
<protein>
    <recommendedName>
        <fullName evidence="5">LysM domain-containing protein</fullName>
    </recommendedName>
</protein>
<keyword evidence="6" id="KW-1185">Reference proteome</keyword>
<evidence type="ECO:0000313" key="6">
    <source>
        <dbReference type="Proteomes" id="UP000515153"/>
    </source>
</evidence>
<reference evidence="7" key="2">
    <citation type="submission" date="2019-10" db="EMBL/GenBank/DDBJ databases">
        <authorList>
            <consortium name="NCBI Genome Project"/>
        </authorList>
    </citation>
    <scope>NUCLEOTIDE SEQUENCE</scope>
    <source>
        <strain evidence="7">NI907</strain>
    </source>
</reference>
<sequence>MFRVNSVLVPCLALSALGDQYITMCRNGAGVALNSGLSAVALLLLDFPGAAAQQLVNYVYPHELLGLSTACFAAVNTTVSSCPSWLAPHSGLSRVSFEMLKTPQLTALCGGSCQTELTALQSTIAKACTGSSDVMVYDDHIAYPATFLVDRFLFAASLSCLKESGTGLYCDEVVSLWPNETETWTEAQRCHECQLGIMKQQLASPFGYEEDEAADYASTTSSCSKTQYAFATPTSYALNSTTPSPSQPTCGPDASGSYTVQDGDSCNSISEAQGVATEAFISINDIDLGCNDIPTVGTSLCLPKKCKVRELGLGDTCESIIEEEGITLVTITDGGTCAAASVAFGITLDDFYFLNPQVDSSCSNLWLGYAYCVAAVGDIQTYPGYPVTAPATSFTRPPAEPEPTSTFELPPPGPRASGTIEDCFFYEDAWPFEFVAENPGWNSCERWAKYGGVTVEELVAWNPSLEGVECELKSGFSYCVQKEVIDHNDGEITTTTTTSSSATGTSPGQTSTTALPSPTTGPSPPAETQPGAIESCKTWYVVVPGDGCWAISNQYGIALDDFYKWNPAVGSDCGKLWPDYAVVTSSGARTLSSARLVRQPLHAPSAAAPKNRPAPPPQPSFVPTRGLRARPFVTPASCSTPPMAATEAGAEKSTELAGIDKGLACWEQRHPAAPWGMAVFRTDYGDDDAWRRVVAALQSKIPDSLELYRREDLLARHRLVFVEDRAALDGASVADVRERFARWSLEEARRNTGDDPVLDHEQDCFAGVRYNYCLVVDKTCLDAIERPGFAEAVLLKLVAKRHDEGIKPDYDEEDRPHPGWDGGTTDNELENVGWMYVDAGDYVNVCHLLNDPDVWEDDFVYVRPVRITPQASSIYDINVWGGDPDHPETIKKKREKPERWY</sequence>
<comment type="similarity">
    <text evidence="3">Belongs to the secreted LysM effector family.</text>
</comment>
<dbReference type="InterPro" id="IPR052210">
    <property type="entry name" value="LysM1-like"/>
</dbReference>
<proteinExistence type="inferred from homology"/>
<name>A0A6P8B198_PYRGI</name>
<dbReference type="InterPro" id="IPR018392">
    <property type="entry name" value="LysM"/>
</dbReference>
<dbReference type="PANTHER" id="PTHR34997:SF1">
    <property type="entry name" value="PEPTIDOGLYCAN-BINDING LYSIN DOMAIN"/>
    <property type="match status" value="1"/>
</dbReference>
<dbReference type="AlphaFoldDB" id="A0A6P8B198"/>
<dbReference type="SUPFAM" id="SSF54106">
    <property type="entry name" value="LysM domain"/>
    <property type="match status" value="2"/>
</dbReference>
<evidence type="ECO:0000313" key="7">
    <source>
        <dbReference type="RefSeq" id="XP_030980927.1"/>
    </source>
</evidence>
<dbReference type="GeneID" id="41962295"/>
<evidence type="ECO:0000259" key="5">
    <source>
        <dbReference type="PROSITE" id="PS51782"/>
    </source>
</evidence>
<dbReference type="Gene3D" id="3.10.350.10">
    <property type="entry name" value="LysM domain"/>
    <property type="match status" value="3"/>
</dbReference>
<dbReference type="CDD" id="cd00118">
    <property type="entry name" value="LysM"/>
    <property type="match status" value="2"/>
</dbReference>
<evidence type="ECO:0000256" key="3">
    <source>
        <dbReference type="ARBA" id="ARBA00044955"/>
    </source>
</evidence>
<organism evidence="6 7">
    <name type="scientific">Pyricularia grisea</name>
    <name type="common">Crabgrass-specific blast fungus</name>
    <name type="synonym">Magnaporthe grisea</name>
    <dbReference type="NCBI Taxonomy" id="148305"/>
    <lineage>
        <taxon>Eukaryota</taxon>
        <taxon>Fungi</taxon>
        <taxon>Dikarya</taxon>
        <taxon>Ascomycota</taxon>
        <taxon>Pezizomycotina</taxon>
        <taxon>Sordariomycetes</taxon>
        <taxon>Sordariomycetidae</taxon>
        <taxon>Magnaporthales</taxon>
        <taxon>Pyriculariaceae</taxon>
        <taxon>Pyricularia</taxon>
    </lineage>
</organism>
<dbReference type="SMART" id="SM00257">
    <property type="entry name" value="LysM"/>
    <property type="match status" value="3"/>
</dbReference>
<evidence type="ECO:0000256" key="4">
    <source>
        <dbReference type="SAM" id="MobiDB-lite"/>
    </source>
</evidence>
<keyword evidence="2" id="KW-0843">Virulence</keyword>